<reference evidence="1 2" key="1">
    <citation type="submission" date="2024-09" db="EMBL/GenBank/DDBJ databases">
        <authorList>
            <person name="Sun Q."/>
            <person name="Mori K."/>
        </authorList>
    </citation>
    <scope>NUCLEOTIDE SEQUENCE [LARGE SCALE GENOMIC DNA]</scope>
    <source>
        <strain evidence="1 2">TBRC 1432</strain>
    </source>
</reference>
<organism evidence="1 2">
    <name type="scientific">Kutzneria chonburiensis</name>
    <dbReference type="NCBI Taxonomy" id="1483604"/>
    <lineage>
        <taxon>Bacteria</taxon>
        <taxon>Bacillati</taxon>
        <taxon>Actinomycetota</taxon>
        <taxon>Actinomycetes</taxon>
        <taxon>Pseudonocardiales</taxon>
        <taxon>Pseudonocardiaceae</taxon>
        <taxon>Kutzneria</taxon>
    </lineage>
</organism>
<comment type="caution">
    <text evidence="1">The sequence shown here is derived from an EMBL/GenBank/DDBJ whole genome shotgun (WGS) entry which is preliminary data.</text>
</comment>
<evidence type="ECO:0000313" key="1">
    <source>
        <dbReference type="EMBL" id="MFC0546899.1"/>
    </source>
</evidence>
<dbReference type="EMBL" id="JBHLUD010000013">
    <property type="protein sequence ID" value="MFC0546899.1"/>
    <property type="molecule type" value="Genomic_DNA"/>
</dbReference>
<name>A0ABV6N3D7_9PSEU</name>
<dbReference type="RefSeq" id="WP_379794437.1">
    <property type="nucleotide sequence ID" value="NZ_JBHLUD010000013.1"/>
</dbReference>
<accession>A0ABV6N3D7</accession>
<evidence type="ECO:0000313" key="2">
    <source>
        <dbReference type="Proteomes" id="UP001589810"/>
    </source>
</evidence>
<sequence length="192" mass="20030">MTDDPKSLALAMVVLKFVADKINPAVRELRAKAGAALDARDRVTALGPGGEVLGTITKSAPKPVAEVTDVEAFTAWMDAHWPDRVEHGATIVPSMMDTAIAALRTYAPHVLRHHQAVLPWALAEVLRTSEAAKQPVGPGGELDVPGVTVTTATGTVSTRIDAEALPVLAELLASGKVRLDGTLRPELPGGAA</sequence>
<keyword evidence="2" id="KW-1185">Reference proteome</keyword>
<proteinExistence type="predicted"/>
<gene>
    <name evidence="1" type="ORF">ACFFH7_35690</name>
</gene>
<dbReference type="Proteomes" id="UP001589810">
    <property type="component" value="Unassembled WGS sequence"/>
</dbReference>
<protein>
    <submittedName>
        <fullName evidence="1">Uncharacterized protein</fullName>
    </submittedName>
</protein>